<dbReference type="InterPro" id="IPR056596">
    <property type="entry name" value="FLAD1_M"/>
</dbReference>
<dbReference type="PANTHER" id="PTHR13939:SF0">
    <property type="entry name" value="NMN AMIDOHYDROLASE-LIKE PROTEIN YFAY"/>
    <property type="match status" value="1"/>
</dbReference>
<protein>
    <submittedName>
        <fullName evidence="2">Unannotated protein</fullName>
    </submittedName>
</protein>
<dbReference type="InterPro" id="IPR050101">
    <property type="entry name" value="CinA"/>
</dbReference>
<dbReference type="Gene3D" id="3.40.980.10">
    <property type="entry name" value="MoaB/Mog-like domain"/>
    <property type="match status" value="1"/>
</dbReference>
<accession>A0A6J6SL43</accession>
<evidence type="ECO:0000313" key="2">
    <source>
        <dbReference type="EMBL" id="CAB4735686.1"/>
    </source>
</evidence>
<dbReference type="SUPFAM" id="SSF53218">
    <property type="entry name" value="Molybdenum cofactor biosynthesis proteins"/>
    <property type="match status" value="1"/>
</dbReference>
<proteinExistence type="predicted"/>
<feature type="domain" description="MoaB/Mog" evidence="1">
    <location>
        <begin position="12"/>
        <end position="171"/>
    </location>
</feature>
<dbReference type="SMART" id="SM00852">
    <property type="entry name" value="MoCF_biosynth"/>
    <property type="match status" value="1"/>
</dbReference>
<dbReference type="AlphaFoldDB" id="A0A6J6SL43"/>
<dbReference type="Pfam" id="PF24102">
    <property type="entry name" value="FLAD1_M"/>
    <property type="match status" value="1"/>
</dbReference>
<dbReference type="PANTHER" id="PTHR13939">
    <property type="entry name" value="NICOTINAMIDE-NUCLEOTIDE AMIDOHYDROLASE PNCC"/>
    <property type="match status" value="1"/>
</dbReference>
<sequence>MNSHDRGRHSAAIIIVGSEIVEGTVRDVNGQWLTERLQTRGIWPRVMSTVSDDECLIAQTVRAACASVNYVVVCGGLGCTPDDVTRRGVSNAFGLPLDVDAEHAAYLERTSSWARGELARAAATLPRGAKIVVGHRDGVCGFLIENVLVLPGNPAEMQAMFTAFIRDYPPPDAPISRASLTLGTTEDALRARLQEFESLFPDVEIGSYADPLHRPAEVTLVLRSRDRPRLRQAQVWFDSAGMRTWEKS</sequence>
<organism evidence="2">
    <name type="scientific">freshwater metagenome</name>
    <dbReference type="NCBI Taxonomy" id="449393"/>
    <lineage>
        <taxon>unclassified sequences</taxon>
        <taxon>metagenomes</taxon>
        <taxon>ecological metagenomes</taxon>
    </lineage>
</organism>
<evidence type="ECO:0000259" key="1">
    <source>
        <dbReference type="SMART" id="SM00852"/>
    </source>
</evidence>
<gene>
    <name evidence="2" type="ORF">UFOPK2810_00007</name>
</gene>
<dbReference type="Pfam" id="PF00994">
    <property type="entry name" value="MoCF_biosynth"/>
    <property type="match status" value="1"/>
</dbReference>
<dbReference type="InterPro" id="IPR001453">
    <property type="entry name" value="MoaB/Mog_dom"/>
</dbReference>
<dbReference type="EMBL" id="CAEZYZ010000001">
    <property type="protein sequence ID" value="CAB4735686.1"/>
    <property type="molecule type" value="Genomic_DNA"/>
</dbReference>
<dbReference type="InterPro" id="IPR036425">
    <property type="entry name" value="MoaB/Mog-like_dom_sf"/>
</dbReference>
<name>A0A6J6SL43_9ZZZZ</name>
<reference evidence="2" key="1">
    <citation type="submission" date="2020-05" db="EMBL/GenBank/DDBJ databases">
        <authorList>
            <person name="Chiriac C."/>
            <person name="Salcher M."/>
            <person name="Ghai R."/>
            <person name="Kavagutti S V."/>
        </authorList>
    </citation>
    <scope>NUCLEOTIDE SEQUENCE</scope>
</reference>